<dbReference type="InterPro" id="IPR032823">
    <property type="entry name" value="BCA_ABC_TP_C"/>
</dbReference>
<keyword evidence="3" id="KW-0067">ATP-binding</keyword>
<gene>
    <name evidence="5" type="ordered locus">Caur_3635</name>
</gene>
<dbReference type="GO" id="GO:0005886">
    <property type="term" value="C:plasma membrane"/>
    <property type="evidence" value="ECO:0000318"/>
    <property type="project" value="GO_Central"/>
</dbReference>
<keyword evidence="1" id="KW-0813">Transport</keyword>
<dbReference type="Pfam" id="PF00005">
    <property type="entry name" value="ABC_tran"/>
    <property type="match status" value="1"/>
</dbReference>
<dbReference type="InterPro" id="IPR003593">
    <property type="entry name" value="AAA+_ATPase"/>
</dbReference>
<evidence type="ECO:0000256" key="3">
    <source>
        <dbReference type="ARBA" id="ARBA00022840"/>
    </source>
</evidence>
<dbReference type="eggNOG" id="COG0411">
    <property type="taxonomic scope" value="Bacteria"/>
</dbReference>
<dbReference type="InterPro" id="IPR027417">
    <property type="entry name" value="P-loop_NTPase"/>
</dbReference>
<keyword evidence="2" id="KW-0547">Nucleotide-binding</keyword>
<dbReference type="PANTHER" id="PTHR45772">
    <property type="entry name" value="CONSERVED COMPONENT OF ABC TRANSPORTER FOR NATURAL AMINO ACIDS-RELATED"/>
    <property type="match status" value="1"/>
</dbReference>
<dbReference type="CDD" id="cd03219">
    <property type="entry name" value="ABC_Mj1267_LivG_branched"/>
    <property type="match status" value="1"/>
</dbReference>
<dbReference type="GO" id="GO:0016887">
    <property type="term" value="F:ATP hydrolysis activity"/>
    <property type="evidence" value="ECO:0007669"/>
    <property type="project" value="InterPro"/>
</dbReference>
<reference evidence="6" key="1">
    <citation type="journal article" date="2011" name="BMC Genomics">
        <title>Complete genome sequence of the filamentous anoxygenic phototrophic bacterium Chloroflexus aurantiacus.</title>
        <authorList>
            <person name="Tang K.H."/>
            <person name="Barry K."/>
            <person name="Chertkov O."/>
            <person name="Dalin E."/>
            <person name="Han C.S."/>
            <person name="Hauser L.J."/>
            <person name="Honchak B.M."/>
            <person name="Karbach L.E."/>
            <person name="Land M.L."/>
            <person name="Lapidus A."/>
            <person name="Larimer F.W."/>
            <person name="Mikhailova N."/>
            <person name="Pitluck S."/>
            <person name="Pierson B.K."/>
            <person name="Blankenship R.E."/>
        </authorList>
    </citation>
    <scope>NUCLEOTIDE SEQUENCE [LARGE SCALE GENOMIC DNA]</scope>
    <source>
        <strain evidence="6">ATCC 29366 / DSM 635 / J-10-fl</strain>
    </source>
</reference>
<dbReference type="PANTHER" id="PTHR45772:SF3">
    <property type="entry name" value="ABC TRANSPORTER ATP-BINDING PROTEIN"/>
    <property type="match status" value="1"/>
</dbReference>
<dbReference type="HOGENOM" id="CLU_000604_1_2_0"/>
<evidence type="ECO:0000256" key="1">
    <source>
        <dbReference type="ARBA" id="ARBA00022448"/>
    </source>
</evidence>
<dbReference type="InterPro" id="IPR003439">
    <property type="entry name" value="ABC_transporter-like_ATP-bd"/>
</dbReference>
<dbReference type="AlphaFoldDB" id="A9WAM8"/>
<evidence type="ECO:0000259" key="4">
    <source>
        <dbReference type="PROSITE" id="PS50893"/>
    </source>
</evidence>
<accession>A9WAM8</accession>
<evidence type="ECO:0000313" key="5">
    <source>
        <dbReference type="EMBL" id="ABY36818.1"/>
    </source>
</evidence>
<dbReference type="STRING" id="324602.Caur_3635"/>
<dbReference type="Gene3D" id="3.40.50.300">
    <property type="entry name" value="P-loop containing nucleotide triphosphate hydrolases"/>
    <property type="match status" value="1"/>
</dbReference>
<dbReference type="PATRIC" id="fig|324602.8.peg.4089"/>
<evidence type="ECO:0000256" key="2">
    <source>
        <dbReference type="ARBA" id="ARBA00022741"/>
    </source>
</evidence>
<organism evidence="5 6">
    <name type="scientific">Chloroflexus aurantiacus (strain ATCC 29366 / DSM 635 / J-10-fl)</name>
    <dbReference type="NCBI Taxonomy" id="324602"/>
    <lineage>
        <taxon>Bacteria</taxon>
        <taxon>Bacillati</taxon>
        <taxon>Chloroflexota</taxon>
        <taxon>Chloroflexia</taxon>
        <taxon>Chloroflexales</taxon>
        <taxon>Chloroflexineae</taxon>
        <taxon>Chloroflexaceae</taxon>
        <taxon>Chloroflexus</taxon>
    </lineage>
</organism>
<dbReference type="EnsemblBacteria" id="ABY36818">
    <property type="protein sequence ID" value="ABY36818"/>
    <property type="gene ID" value="Caur_3635"/>
</dbReference>
<proteinExistence type="predicted"/>
<dbReference type="KEGG" id="cau:Caur_3635"/>
<sequence length="272" mass="29793">MPVWACAAHAGSEGAFVSEWIIQTQALTRDFGSLRAVDHVDLRVRAGSVHAIIGPNGAGKTTLFNLISGYLKPTAGRVFLRDREITHVPLHRMAHLGIGRSFQITNIFPTLTVLENVRLAAQARGRDNLHIWKRASQLHRYSERAYAALQQVGLHERALQIAATLPHGDKRRLELAILLAGDADILLLDEPTAGMATEQVPMLLDLLRNIRQGTNKTILIVEHNMSVVMSLAETITVMHQGRVLAEGSPAEISANQAVRDAYLGTTFTGGRQ</sequence>
<dbReference type="SMART" id="SM00382">
    <property type="entry name" value="AAA"/>
    <property type="match status" value="1"/>
</dbReference>
<evidence type="ECO:0000313" key="6">
    <source>
        <dbReference type="Proteomes" id="UP000002008"/>
    </source>
</evidence>
<feature type="domain" description="ABC transporter" evidence="4">
    <location>
        <begin position="22"/>
        <end position="265"/>
    </location>
</feature>
<dbReference type="SUPFAM" id="SSF52540">
    <property type="entry name" value="P-loop containing nucleoside triphosphate hydrolases"/>
    <property type="match status" value="1"/>
</dbReference>
<dbReference type="EMBL" id="CP000909">
    <property type="protein sequence ID" value="ABY36818.1"/>
    <property type="molecule type" value="Genomic_DNA"/>
</dbReference>
<protein>
    <submittedName>
        <fullName evidence="5">ABC transporter related</fullName>
    </submittedName>
</protein>
<keyword evidence="6" id="KW-1185">Reference proteome</keyword>
<dbReference type="FunFam" id="3.40.50.300:FF:000421">
    <property type="entry name" value="Branched-chain amino acid ABC transporter ATP-binding protein"/>
    <property type="match status" value="1"/>
</dbReference>
<name>A9WAM8_CHLAA</name>
<dbReference type="InterPro" id="IPR051120">
    <property type="entry name" value="ABC_AA/LPS_Transport"/>
</dbReference>
<dbReference type="GO" id="GO:0005524">
    <property type="term" value="F:ATP binding"/>
    <property type="evidence" value="ECO:0007669"/>
    <property type="project" value="UniProtKB-KW"/>
</dbReference>
<dbReference type="Pfam" id="PF12399">
    <property type="entry name" value="BCA_ABC_TP_C"/>
    <property type="match status" value="1"/>
</dbReference>
<dbReference type="PROSITE" id="PS50893">
    <property type="entry name" value="ABC_TRANSPORTER_2"/>
    <property type="match status" value="1"/>
</dbReference>
<dbReference type="Proteomes" id="UP000002008">
    <property type="component" value="Chromosome"/>
</dbReference>
<dbReference type="InParanoid" id="A9WAM8"/>